<organism evidence="2 3">
    <name type="scientific">Trichuris muris</name>
    <name type="common">Mouse whipworm</name>
    <dbReference type="NCBI Taxonomy" id="70415"/>
    <lineage>
        <taxon>Eukaryota</taxon>
        <taxon>Metazoa</taxon>
        <taxon>Ecdysozoa</taxon>
        <taxon>Nematoda</taxon>
        <taxon>Enoplea</taxon>
        <taxon>Dorylaimia</taxon>
        <taxon>Trichinellida</taxon>
        <taxon>Trichuridae</taxon>
        <taxon>Trichuris</taxon>
    </lineage>
</organism>
<reference evidence="3" key="1">
    <citation type="submission" date="2019-12" db="UniProtKB">
        <authorList>
            <consortium name="WormBaseParasite"/>
        </authorList>
    </citation>
    <scope>IDENTIFICATION</scope>
</reference>
<sequence length="173" mass="18806">MKSSFVTVLLSFYTAWTNAQNCGGVPTQNLVTLSRVFNFATTDNRLVDSTIATTLQGQGFINLGSIGKILSQNDSSVCGFLHPVRALYSNPLSTTYYIMNDLLYAQRQADGYIPQGTLGWAVPGVGMCGATQKIYELFKVPEGIIQAPESMVSQYLSAGYTYQGVSFAIWPTS</sequence>
<dbReference type="Proteomes" id="UP000046395">
    <property type="component" value="Unassembled WGS sequence"/>
</dbReference>
<keyword evidence="1" id="KW-0732">Signal</keyword>
<dbReference type="AlphaFoldDB" id="A0A5S6QLI0"/>
<evidence type="ECO:0000313" key="2">
    <source>
        <dbReference type="Proteomes" id="UP000046395"/>
    </source>
</evidence>
<evidence type="ECO:0000313" key="3">
    <source>
        <dbReference type="WBParaSite" id="TMUE_2000008191.1"/>
    </source>
</evidence>
<accession>A0A5S6QLI0</accession>
<dbReference type="WBParaSite" id="TMUE_2000008191.1">
    <property type="protein sequence ID" value="TMUE_2000008191.1"/>
    <property type="gene ID" value="WBGene00300166"/>
</dbReference>
<evidence type="ECO:0000256" key="1">
    <source>
        <dbReference type="SAM" id="SignalP"/>
    </source>
</evidence>
<name>A0A5S6QLI0_TRIMR</name>
<feature type="signal peptide" evidence="1">
    <location>
        <begin position="1"/>
        <end position="19"/>
    </location>
</feature>
<protein>
    <submittedName>
        <fullName evidence="3">Peptidase A1 domain-containing protein</fullName>
    </submittedName>
</protein>
<proteinExistence type="predicted"/>
<feature type="chain" id="PRO_5024426225" evidence="1">
    <location>
        <begin position="20"/>
        <end position="173"/>
    </location>
</feature>
<keyword evidence="2" id="KW-1185">Reference proteome</keyword>